<dbReference type="PROSITE" id="PS50294">
    <property type="entry name" value="WD_REPEATS_REGION"/>
    <property type="match status" value="1"/>
</dbReference>
<dbReference type="SUPFAM" id="SSF50978">
    <property type="entry name" value="WD40 repeat-like"/>
    <property type="match status" value="1"/>
</dbReference>
<keyword evidence="6" id="KW-1185">Reference proteome</keyword>
<dbReference type="InterPro" id="IPR051362">
    <property type="entry name" value="WD_repeat_creC_regulators"/>
</dbReference>
<feature type="repeat" description="WD" evidence="3">
    <location>
        <begin position="204"/>
        <end position="245"/>
    </location>
</feature>
<feature type="compositionally biased region" description="Low complexity" evidence="4">
    <location>
        <begin position="290"/>
        <end position="299"/>
    </location>
</feature>
<keyword evidence="2" id="KW-0677">Repeat</keyword>
<evidence type="ECO:0000313" key="6">
    <source>
        <dbReference type="Proteomes" id="UP000230750"/>
    </source>
</evidence>
<dbReference type="PANTHER" id="PTHR14107">
    <property type="entry name" value="WD REPEAT PROTEIN"/>
    <property type="match status" value="1"/>
</dbReference>
<dbReference type="EMBL" id="MRZV01000326">
    <property type="protein sequence ID" value="PIK52504.1"/>
    <property type="molecule type" value="Genomic_DNA"/>
</dbReference>
<evidence type="ECO:0000256" key="1">
    <source>
        <dbReference type="ARBA" id="ARBA00022574"/>
    </source>
</evidence>
<sequence>MNRLSIAQSLYVTTYKFNAVISVDDSNQAADLTKPSDKRTYKGSTLPTCHDFNQLTASPKGVYLIVGFSAGQVQLIDPIGREISKIFNEERQIEKSKVTTLRWVPGTEHMFLATHFSGSMYLYNDELEPVSTPPIYQILKQGEDYAVLTCKSKVPRNPVQRWVIGEGALHEFAFSNDTKYVATVSHDGFMRVFHYDSMEKYGSMKSYFGGLLCVCWSPDDKYIVVGGEDDLVSIWSFHEKRVVGRGRGHNSWVSVVSFDPFTTEVLPHNMDVYASDEDIRIDNHRDRSFSSHSRTSVHSTGGDGTPSVSYRFGSVGQDTQLCLWDFSEDQLLRFQPNRTRTSTQISQSPQCNNVPHSKDSNASSMHPDGTQTLSSRLTSLSLTDKPKDKSKKDSISRTARQQFLNKMHETIICIGAKAMGTTMCPKLDDVFRLEPLITKKIAYDRLTTLIFREDCIVTGCQEGIINTWARPGKVPELTVGMEAGVRRRRWGWWQGLEGRRWGWRQEVGMEVGVRRKEVGMEAGVRRKEVGIEAGVRRKDVGIEAGVRRKDVGWRQG</sequence>
<organism evidence="5 6">
    <name type="scientific">Stichopus japonicus</name>
    <name type="common">Sea cucumber</name>
    <dbReference type="NCBI Taxonomy" id="307972"/>
    <lineage>
        <taxon>Eukaryota</taxon>
        <taxon>Metazoa</taxon>
        <taxon>Echinodermata</taxon>
        <taxon>Eleutherozoa</taxon>
        <taxon>Echinozoa</taxon>
        <taxon>Holothuroidea</taxon>
        <taxon>Aspidochirotacea</taxon>
        <taxon>Aspidochirotida</taxon>
        <taxon>Stichopodidae</taxon>
        <taxon>Apostichopus</taxon>
    </lineage>
</organism>
<dbReference type="PROSITE" id="PS50082">
    <property type="entry name" value="WD_REPEATS_2"/>
    <property type="match status" value="1"/>
</dbReference>
<evidence type="ECO:0000256" key="4">
    <source>
        <dbReference type="SAM" id="MobiDB-lite"/>
    </source>
</evidence>
<dbReference type="InterPro" id="IPR036322">
    <property type="entry name" value="WD40_repeat_dom_sf"/>
</dbReference>
<feature type="region of interest" description="Disordered" evidence="4">
    <location>
        <begin position="286"/>
        <end position="310"/>
    </location>
</feature>
<dbReference type="PANTHER" id="PTHR14107:SF16">
    <property type="entry name" value="AT02583P"/>
    <property type="match status" value="1"/>
</dbReference>
<dbReference type="InterPro" id="IPR001680">
    <property type="entry name" value="WD40_rpt"/>
</dbReference>
<dbReference type="Pfam" id="PF00400">
    <property type="entry name" value="WD40"/>
    <property type="match status" value="1"/>
</dbReference>
<evidence type="ECO:0000256" key="2">
    <source>
        <dbReference type="ARBA" id="ARBA00022737"/>
    </source>
</evidence>
<feature type="compositionally biased region" description="Polar residues" evidence="4">
    <location>
        <begin position="338"/>
        <end position="364"/>
    </location>
</feature>
<evidence type="ECO:0000256" key="3">
    <source>
        <dbReference type="PROSITE-ProRule" id="PRU00221"/>
    </source>
</evidence>
<dbReference type="Gene3D" id="2.130.10.10">
    <property type="entry name" value="YVTN repeat-like/Quinoprotein amine dehydrogenase"/>
    <property type="match status" value="1"/>
</dbReference>
<feature type="region of interest" description="Disordered" evidence="4">
    <location>
        <begin position="338"/>
        <end position="396"/>
    </location>
</feature>
<reference evidence="5 6" key="1">
    <citation type="journal article" date="2017" name="PLoS Biol.">
        <title>The sea cucumber genome provides insights into morphological evolution and visceral regeneration.</title>
        <authorList>
            <person name="Zhang X."/>
            <person name="Sun L."/>
            <person name="Yuan J."/>
            <person name="Sun Y."/>
            <person name="Gao Y."/>
            <person name="Zhang L."/>
            <person name="Li S."/>
            <person name="Dai H."/>
            <person name="Hamel J.F."/>
            <person name="Liu C."/>
            <person name="Yu Y."/>
            <person name="Liu S."/>
            <person name="Lin W."/>
            <person name="Guo K."/>
            <person name="Jin S."/>
            <person name="Xu P."/>
            <person name="Storey K.B."/>
            <person name="Huan P."/>
            <person name="Zhang T."/>
            <person name="Zhou Y."/>
            <person name="Zhang J."/>
            <person name="Lin C."/>
            <person name="Li X."/>
            <person name="Xing L."/>
            <person name="Huo D."/>
            <person name="Sun M."/>
            <person name="Wang L."/>
            <person name="Mercier A."/>
            <person name="Li F."/>
            <person name="Yang H."/>
            <person name="Xiang J."/>
        </authorList>
    </citation>
    <scope>NUCLEOTIDE SEQUENCE [LARGE SCALE GENOMIC DNA]</scope>
    <source>
        <strain evidence="5">Shaxun</strain>
        <tissue evidence="5">Muscle</tissue>
    </source>
</reference>
<dbReference type="OrthoDB" id="3367at2759"/>
<protein>
    <submittedName>
        <fullName evidence="5">Putative WD repeat-containing protein 20</fullName>
    </submittedName>
</protein>
<dbReference type="Proteomes" id="UP000230750">
    <property type="component" value="Unassembled WGS sequence"/>
</dbReference>
<accession>A0A2G8KWW5</accession>
<dbReference type="SMART" id="SM00320">
    <property type="entry name" value="WD40"/>
    <property type="match status" value="5"/>
</dbReference>
<feature type="compositionally biased region" description="Basic and acidic residues" evidence="4">
    <location>
        <begin position="384"/>
        <end position="395"/>
    </location>
</feature>
<comment type="caution">
    <text evidence="5">The sequence shown here is derived from an EMBL/GenBank/DDBJ whole genome shotgun (WGS) entry which is preliminary data.</text>
</comment>
<dbReference type="STRING" id="307972.A0A2G8KWW5"/>
<gene>
    <name evidence="5" type="ORF">BSL78_10602</name>
</gene>
<proteinExistence type="predicted"/>
<evidence type="ECO:0000313" key="5">
    <source>
        <dbReference type="EMBL" id="PIK52504.1"/>
    </source>
</evidence>
<feature type="compositionally biased region" description="Low complexity" evidence="4">
    <location>
        <begin position="370"/>
        <end position="383"/>
    </location>
</feature>
<dbReference type="AlphaFoldDB" id="A0A2G8KWW5"/>
<dbReference type="InterPro" id="IPR015943">
    <property type="entry name" value="WD40/YVTN_repeat-like_dom_sf"/>
</dbReference>
<keyword evidence="1 3" id="KW-0853">WD repeat</keyword>
<name>A0A2G8KWW5_STIJA</name>